<dbReference type="Gene3D" id="3.40.50.1820">
    <property type="entry name" value="alpha/beta hydrolase"/>
    <property type="match status" value="1"/>
</dbReference>
<sequence>AENPNYREEMVKRAVQINPNETVLRKMLSADNEDAYLTPSNLGRINAKTLIIWGRNDTTVRLEYSRVFNRSIRKSKLIVLELDKHTPHYSNPEAVSKLLIDFIRN</sequence>
<dbReference type="SUPFAM" id="SSF53474">
    <property type="entry name" value="alpha/beta-Hydrolases"/>
    <property type="match status" value="1"/>
</dbReference>
<gene>
    <name evidence="1" type="ORF">B1A_13268</name>
</gene>
<accession>T1A225</accession>
<proteinExistence type="predicted"/>
<reference evidence="1" key="2">
    <citation type="journal article" date="2014" name="ISME J.">
        <title>Microbial stratification in low pH oxic and suboxic macroscopic growths along an acid mine drainage.</title>
        <authorList>
            <person name="Mendez-Garcia C."/>
            <person name="Mesa V."/>
            <person name="Sprenger R.R."/>
            <person name="Richter M."/>
            <person name="Diez M.S."/>
            <person name="Solano J."/>
            <person name="Bargiela R."/>
            <person name="Golyshina O.V."/>
            <person name="Manteca A."/>
            <person name="Ramos J.L."/>
            <person name="Gallego J.R."/>
            <person name="Llorente I."/>
            <person name="Martins Dos Santos V.A."/>
            <person name="Jensen O.N."/>
            <person name="Pelaez A.I."/>
            <person name="Sanchez J."/>
            <person name="Ferrer M."/>
        </authorList>
    </citation>
    <scope>NUCLEOTIDE SEQUENCE</scope>
</reference>
<protein>
    <submittedName>
        <fullName evidence="1">Alpha/beta hydrolase fold protein</fullName>
    </submittedName>
</protein>
<name>T1A225_9ZZZZ</name>
<dbReference type="AlphaFoldDB" id="T1A225"/>
<reference evidence="1" key="1">
    <citation type="submission" date="2013-08" db="EMBL/GenBank/DDBJ databases">
        <authorList>
            <person name="Mendez C."/>
            <person name="Richter M."/>
            <person name="Ferrer M."/>
            <person name="Sanchez J."/>
        </authorList>
    </citation>
    <scope>NUCLEOTIDE SEQUENCE</scope>
</reference>
<feature type="non-terminal residue" evidence="1">
    <location>
        <position position="1"/>
    </location>
</feature>
<evidence type="ECO:0000313" key="1">
    <source>
        <dbReference type="EMBL" id="EQD50962.1"/>
    </source>
</evidence>
<dbReference type="InterPro" id="IPR029058">
    <property type="entry name" value="AB_hydrolase_fold"/>
</dbReference>
<comment type="caution">
    <text evidence="1">The sequence shown here is derived from an EMBL/GenBank/DDBJ whole genome shotgun (WGS) entry which is preliminary data.</text>
</comment>
<dbReference type="EMBL" id="AUZX01009702">
    <property type="protein sequence ID" value="EQD50962.1"/>
    <property type="molecule type" value="Genomic_DNA"/>
</dbReference>
<organism evidence="1">
    <name type="scientific">mine drainage metagenome</name>
    <dbReference type="NCBI Taxonomy" id="410659"/>
    <lineage>
        <taxon>unclassified sequences</taxon>
        <taxon>metagenomes</taxon>
        <taxon>ecological metagenomes</taxon>
    </lineage>
</organism>
<dbReference type="GO" id="GO:0016787">
    <property type="term" value="F:hydrolase activity"/>
    <property type="evidence" value="ECO:0007669"/>
    <property type="project" value="UniProtKB-KW"/>
</dbReference>
<keyword evidence="1" id="KW-0378">Hydrolase</keyword>